<dbReference type="FunFam" id="1.50.10.160:FF:000001">
    <property type="entry name" value="Ent-copalyl diphosphate synthase"/>
    <property type="match status" value="1"/>
</dbReference>
<dbReference type="AlphaFoldDB" id="A0A0M3KU41"/>
<dbReference type="SUPFAM" id="SSF48239">
    <property type="entry name" value="Terpenoid cyclases/Protein prenyltransferases"/>
    <property type="match status" value="2"/>
</dbReference>
<dbReference type="SUPFAM" id="SSF48576">
    <property type="entry name" value="Terpenoid synthases"/>
    <property type="match status" value="1"/>
</dbReference>
<name>A0A0M3KU41_ANDPA</name>
<evidence type="ECO:0000259" key="4">
    <source>
        <dbReference type="Pfam" id="PF01397"/>
    </source>
</evidence>
<keyword evidence="3" id="KW-0460">Magnesium</keyword>
<dbReference type="SMR" id="A0A0M3KU41"/>
<dbReference type="PANTHER" id="PTHR31739:SF4">
    <property type="entry name" value="ENT-COPALYL DIPHOSPHATE SYNTHASE, CHLOROPLASTIC"/>
    <property type="match status" value="1"/>
</dbReference>
<dbReference type="Pfam" id="PF01397">
    <property type="entry name" value="Terpene_synth"/>
    <property type="match status" value="1"/>
</dbReference>
<dbReference type="GO" id="GO:0009686">
    <property type="term" value="P:gibberellin biosynthetic process"/>
    <property type="evidence" value="ECO:0007669"/>
    <property type="project" value="TreeGrafter"/>
</dbReference>
<dbReference type="SFLD" id="SFLDG01014">
    <property type="entry name" value="Terpene_Cyclase_Like_1_N-term"/>
    <property type="match status" value="1"/>
</dbReference>
<dbReference type="Gene3D" id="1.50.10.130">
    <property type="entry name" value="Terpene synthase, N-terminal domain"/>
    <property type="match status" value="1"/>
</dbReference>
<evidence type="ECO:0000256" key="1">
    <source>
        <dbReference type="ARBA" id="ARBA00001946"/>
    </source>
</evidence>
<feature type="domain" description="Terpene synthase N-terminal" evidence="4">
    <location>
        <begin position="283"/>
        <end position="489"/>
    </location>
</feature>
<sequence>MPLFSLLGSSPSPPPQLYIPAASPFPRTSVVAGLFSVWRNTTNTGYPLLQCGAVSRAPAEGEYIDVILSGFPVRKWPSNIATEGDTQKDKYKGEEVRSNERRDRMVEMIKSMLRSMDDGEISISPYDTAWVALVEDIGGKGQPQFPTSIEWISNNQLEDGSWGDSAAYSAHDRILNTLACVVALRSWKMHQDKTDKGVTFIRKNIHRLDEEKEEHMPIGFEVALPSLIETAKKLGIDVPNDSPALQKIYARRELKLTRIPRDIMHKVPTTLLHSLEGMSSGLEWQELLKLQCPDGSFLFSPSSTAFALQQTKDENCLKYLLKHVRKFNGGVPNVYPVDLFERLWAVDRLQRLGISRYFQPEIEECLGYVHRYWTDKGICWARNSQVQDVDDTAMGFRLLRLHGYRVSADVFKNFKQDEEFFCFAGQSNQAVTGMYNLYRASQVMFPGEVILAEARKFSHKFLQEKRANNELLDKWIITKDLPGEVGFALDIPWYASLPRIETRFFLEQYGGGDDVWIGKTLYRMPYIDNRAYLDLAKLDYNNCQALHQSEWKSFQKWYRSCRLEEFGLSETTLVQTYYIAAASIFEPERLYERLAWAKTAILMETVMRHSDQKKLSKQQKHALVNEFKHCALLGERYKTRNNLIGTLVRSVNELSLDAPLARYADIQSHLHRAWQKWLSSWEEGDMGEGDAELLVCTLNLCGGGRNSHSRWSDKLLLSYPPYQPLVQIASRVCHHLRLSPTRKEEARMCEQKLQSGVSGGDIEGSMQELVRLVLAKSHSELEFRVKQNFLLVARSYYYTAYCNPATINLHIAKVLFETVVLECCDDHTRRYF</sequence>
<organism evidence="5">
    <name type="scientific">Andrographis paniculata</name>
    <name type="common">Creat</name>
    <name type="synonym">Justicia paniculata</name>
    <dbReference type="NCBI Taxonomy" id="175694"/>
    <lineage>
        <taxon>Eukaryota</taxon>
        <taxon>Viridiplantae</taxon>
        <taxon>Streptophyta</taxon>
        <taxon>Embryophyta</taxon>
        <taxon>Tracheophyta</taxon>
        <taxon>Spermatophyta</taxon>
        <taxon>Magnoliopsida</taxon>
        <taxon>eudicotyledons</taxon>
        <taxon>Gunneridae</taxon>
        <taxon>Pentapetalae</taxon>
        <taxon>asterids</taxon>
        <taxon>lamiids</taxon>
        <taxon>Lamiales</taxon>
        <taxon>Acanthaceae</taxon>
        <taxon>Acanthoideae</taxon>
        <taxon>Andrographideae</taxon>
        <taxon>Andrographis</taxon>
    </lineage>
</organism>
<protein>
    <submittedName>
        <fullName evidence="5">Copalyl diphosphate synthase 1</fullName>
    </submittedName>
    <submittedName>
        <fullName evidence="6">Ent-copalyl diphosphate synthase</fullName>
    </submittedName>
</protein>
<dbReference type="EMBL" id="KJ944320">
    <property type="protein sequence ID" value="AJT60332.1"/>
    <property type="molecule type" value="Genomic_DNA"/>
</dbReference>
<dbReference type="FunFam" id="1.50.10.130:FF:000002">
    <property type="entry name" value="Ent-copalyl diphosphate synthase, chloroplastic"/>
    <property type="match status" value="1"/>
</dbReference>
<dbReference type="PANTHER" id="PTHR31739">
    <property type="entry name" value="ENT-COPALYL DIPHOSPHATE SYNTHASE, CHLOROPLASTIC"/>
    <property type="match status" value="1"/>
</dbReference>
<dbReference type="GO" id="GO:0000287">
    <property type="term" value="F:magnesium ion binding"/>
    <property type="evidence" value="ECO:0007669"/>
    <property type="project" value="TreeGrafter"/>
</dbReference>
<gene>
    <name evidence="6" type="primary">CDPS1</name>
</gene>
<dbReference type="InterPro" id="IPR036965">
    <property type="entry name" value="Terpene_synth_N_sf"/>
</dbReference>
<dbReference type="EMBL" id="JQ809438">
    <property type="protein sequence ID" value="AFH53507.1"/>
    <property type="molecule type" value="mRNA"/>
</dbReference>
<dbReference type="InterPro" id="IPR050148">
    <property type="entry name" value="Terpene_synthase-like"/>
</dbReference>
<comment type="cofactor">
    <cofactor evidence="1">
        <name>Mg(2+)</name>
        <dbReference type="ChEBI" id="CHEBI:18420"/>
    </cofactor>
</comment>
<evidence type="ECO:0000313" key="5">
    <source>
        <dbReference type="EMBL" id="AFH53507.1"/>
    </source>
</evidence>
<accession>A0A0M3KU41</accession>
<proteinExistence type="evidence at transcript level"/>
<dbReference type="InterPro" id="IPR008949">
    <property type="entry name" value="Isoprenoid_synthase_dom_sf"/>
</dbReference>
<dbReference type="InterPro" id="IPR001906">
    <property type="entry name" value="Terpene_synth_N"/>
</dbReference>
<dbReference type="Gene3D" id="1.50.10.160">
    <property type="match status" value="1"/>
</dbReference>
<dbReference type="Gene3D" id="1.10.600.10">
    <property type="entry name" value="Farnesyl Diphosphate Synthase"/>
    <property type="match status" value="1"/>
</dbReference>
<evidence type="ECO:0000256" key="3">
    <source>
        <dbReference type="ARBA" id="ARBA00022842"/>
    </source>
</evidence>
<dbReference type="GO" id="GO:0009507">
    <property type="term" value="C:chloroplast"/>
    <property type="evidence" value="ECO:0007669"/>
    <property type="project" value="TreeGrafter"/>
</dbReference>
<dbReference type="SFLD" id="SFLDG01605">
    <property type="entry name" value="Terpene_Cyclase_Like_1_N-term"/>
    <property type="match status" value="1"/>
</dbReference>
<evidence type="ECO:0000256" key="2">
    <source>
        <dbReference type="ARBA" id="ARBA00022723"/>
    </source>
</evidence>
<reference evidence="5" key="1">
    <citation type="journal article" date="2015" name="Plant Sci.">
        <title>Involvement of an ent-copalyl diphosphate synthase in tissue-specific accumulation of specialized diterpenes in Andrographis paniculata.</title>
        <authorList>
            <person name="Misra R.C."/>
            <person name="Grag A."/>
            <person name="Roy S."/>
            <person name="Singh Chanotiya C."/>
            <person name="Vasudev P.G."/>
            <person name="Ghosh S."/>
        </authorList>
    </citation>
    <scope>NUCLEOTIDE SEQUENCE</scope>
</reference>
<dbReference type="InterPro" id="IPR008930">
    <property type="entry name" value="Terpenoid_cyclase/PrenylTrfase"/>
</dbReference>
<evidence type="ECO:0000313" key="6">
    <source>
        <dbReference type="EMBL" id="AJT60332.1"/>
    </source>
</evidence>
<keyword evidence="2" id="KW-0479">Metal-binding</keyword>
<dbReference type="GO" id="GO:0010333">
    <property type="term" value="F:terpene synthase activity"/>
    <property type="evidence" value="ECO:0007669"/>
    <property type="project" value="InterPro"/>
</dbReference>